<name>A0A084J7N4_9CLOT</name>
<proteinExistence type="predicted"/>
<dbReference type="Proteomes" id="UP000028542">
    <property type="component" value="Unassembled WGS sequence"/>
</dbReference>
<protein>
    <submittedName>
        <fullName evidence="1">Uncharacterized protein</fullName>
    </submittedName>
</protein>
<accession>A0A084J7N4</accession>
<organism evidence="1 2">
    <name type="scientific">Clostridium sulfidigenes</name>
    <dbReference type="NCBI Taxonomy" id="318464"/>
    <lineage>
        <taxon>Bacteria</taxon>
        <taxon>Bacillati</taxon>
        <taxon>Bacillota</taxon>
        <taxon>Clostridia</taxon>
        <taxon>Eubacteriales</taxon>
        <taxon>Clostridiaceae</taxon>
        <taxon>Clostridium</taxon>
    </lineage>
</organism>
<dbReference type="STRING" id="318464.IO99_17365"/>
<comment type="caution">
    <text evidence="1">The sequence shown here is derived from an EMBL/GenBank/DDBJ whole genome shotgun (WGS) entry which is preliminary data.</text>
</comment>
<evidence type="ECO:0000313" key="1">
    <source>
        <dbReference type="EMBL" id="KEZ84968.1"/>
    </source>
</evidence>
<sequence>MVFEKLNEKYLEDAVKLAQKQYNMEQKYIEALYDKDYKEVLTNLLSNIFKNNHGMVAIERGKVF</sequence>
<gene>
    <name evidence="1" type="ORF">IO99_17365</name>
</gene>
<dbReference type="RefSeq" id="WP_035135440.1">
    <property type="nucleotide sequence ID" value="NZ_JPMD01000050.1"/>
</dbReference>
<keyword evidence="2" id="KW-1185">Reference proteome</keyword>
<evidence type="ECO:0000313" key="2">
    <source>
        <dbReference type="Proteomes" id="UP000028542"/>
    </source>
</evidence>
<dbReference type="EMBL" id="JPMD01000050">
    <property type="protein sequence ID" value="KEZ84968.1"/>
    <property type="molecule type" value="Genomic_DNA"/>
</dbReference>
<reference evidence="1 2" key="1">
    <citation type="submission" date="2014-07" db="EMBL/GenBank/DDBJ databases">
        <title>Draft genome of Clostridium sulfidigenes 113A isolated from sediments associated with methane hydrate from Krishna Godavari basin.</title>
        <authorList>
            <person name="Honkalas V.S."/>
            <person name="Dabir A.P."/>
            <person name="Arora P."/>
            <person name="Dhakephalkar P.K."/>
        </authorList>
    </citation>
    <scope>NUCLEOTIDE SEQUENCE [LARGE SCALE GENOMIC DNA]</scope>
    <source>
        <strain evidence="1 2">113A</strain>
    </source>
</reference>
<dbReference type="AlphaFoldDB" id="A0A084J7N4"/>